<organism evidence="2 3">
    <name type="scientific">Paramecium primaurelia</name>
    <dbReference type="NCBI Taxonomy" id="5886"/>
    <lineage>
        <taxon>Eukaryota</taxon>
        <taxon>Sar</taxon>
        <taxon>Alveolata</taxon>
        <taxon>Ciliophora</taxon>
        <taxon>Intramacronucleata</taxon>
        <taxon>Oligohymenophorea</taxon>
        <taxon>Peniculida</taxon>
        <taxon>Parameciidae</taxon>
        <taxon>Paramecium</taxon>
    </lineage>
</organism>
<feature type="repeat" description="TPR" evidence="1">
    <location>
        <begin position="31"/>
        <end position="64"/>
    </location>
</feature>
<keyword evidence="1" id="KW-0802">TPR repeat</keyword>
<keyword evidence="3" id="KW-1185">Reference proteome</keyword>
<protein>
    <submittedName>
        <fullName evidence="2">Uncharacterized protein</fullName>
    </submittedName>
</protein>
<evidence type="ECO:0000313" key="3">
    <source>
        <dbReference type="Proteomes" id="UP000688137"/>
    </source>
</evidence>
<reference evidence="2" key="1">
    <citation type="submission" date="2021-01" db="EMBL/GenBank/DDBJ databases">
        <authorList>
            <consortium name="Genoscope - CEA"/>
            <person name="William W."/>
        </authorList>
    </citation>
    <scope>NUCLEOTIDE SEQUENCE</scope>
</reference>
<dbReference type="AlphaFoldDB" id="A0A8S1QXK2"/>
<dbReference type="InterPro" id="IPR019734">
    <property type="entry name" value="TPR_rpt"/>
</dbReference>
<evidence type="ECO:0000313" key="2">
    <source>
        <dbReference type="EMBL" id="CAD8120169.1"/>
    </source>
</evidence>
<dbReference type="Pfam" id="PF00515">
    <property type="entry name" value="TPR_1"/>
    <property type="match status" value="1"/>
</dbReference>
<proteinExistence type="predicted"/>
<gene>
    <name evidence="2" type="ORF">PPRIM_AZ9-3.1.T4260001</name>
</gene>
<name>A0A8S1QXK2_PARPR</name>
<accession>A0A8S1QXK2</accession>
<sequence>MIKIKSKLKKLFKRVKIKSNRILNSLKDYSMKEWHYLFISIHYLNKYQEAIECYDKAISINPKNDLVGVIRVMHYTNYRNIMMQYHVTIKLFLLEFHLQDYNEKQIHYLNQGRKQKLNNVIWLHWKKDLMIRITFRNNYQSYEALSYYTYHFISLLCFT</sequence>
<comment type="caution">
    <text evidence="2">The sequence shown here is derived from an EMBL/GenBank/DDBJ whole genome shotgun (WGS) entry which is preliminary data.</text>
</comment>
<dbReference type="PROSITE" id="PS50005">
    <property type="entry name" value="TPR"/>
    <property type="match status" value="1"/>
</dbReference>
<dbReference type="Proteomes" id="UP000688137">
    <property type="component" value="Unassembled WGS sequence"/>
</dbReference>
<dbReference type="EMBL" id="CAJJDM010000435">
    <property type="protein sequence ID" value="CAD8120169.1"/>
    <property type="molecule type" value="Genomic_DNA"/>
</dbReference>
<evidence type="ECO:0000256" key="1">
    <source>
        <dbReference type="PROSITE-ProRule" id="PRU00339"/>
    </source>
</evidence>